<evidence type="ECO:0000313" key="2">
    <source>
        <dbReference type="EMBL" id="ONK66065.1"/>
    </source>
</evidence>
<reference evidence="3" key="1">
    <citation type="journal article" date="2017" name="Nat. Commun.">
        <title>The asparagus genome sheds light on the origin and evolution of a young Y chromosome.</title>
        <authorList>
            <person name="Harkess A."/>
            <person name="Zhou J."/>
            <person name="Xu C."/>
            <person name="Bowers J.E."/>
            <person name="Van der Hulst R."/>
            <person name="Ayyampalayam S."/>
            <person name="Mercati F."/>
            <person name="Riccardi P."/>
            <person name="McKain M.R."/>
            <person name="Kakrana A."/>
            <person name="Tang H."/>
            <person name="Ray J."/>
            <person name="Groenendijk J."/>
            <person name="Arikit S."/>
            <person name="Mathioni S.M."/>
            <person name="Nakano M."/>
            <person name="Shan H."/>
            <person name="Telgmann-Rauber A."/>
            <person name="Kanno A."/>
            <person name="Yue Z."/>
            <person name="Chen H."/>
            <person name="Li W."/>
            <person name="Chen Y."/>
            <person name="Xu X."/>
            <person name="Zhang Y."/>
            <person name="Luo S."/>
            <person name="Chen H."/>
            <person name="Gao J."/>
            <person name="Mao Z."/>
            <person name="Pires J.C."/>
            <person name="Luo M."/>
            <person name="Kudrna D."/>
            <person name="Wing R.A."/>
            <person name="Meyers B.C."/>
            <person name="Yi K."/>
            <person name="Kong H."/>
            <person name="Lavrijsen P."/>
            <person name="Sunseri F."/>
            <person name="Falavigna A."/>
            <person name="Ye Y."/>
            <person name="Leebens-Mack J.H."/>
            <person name="Chen G."/>
        </authorList>
    </citation>
    <scope>NUCLEOTIDE SEQUENCE [LARGE SCALE GENOMIC DNA]</scope>
    <source>
        <strain evidence="3">cv. DH0086</strain>
    </source>
</reference>
<name>A0A5P1EJC5_ASPOF</name>
<dbReference type="EMBL" id="CM007386">
    <property type="protein sequence ID" value="ONK66065.1"/>
    <property type="molecule type" value="Genomic_DNA"/>
</dbReference>
<proteinExistence type="predicted"/>
<feature type="compositionally biased region" description="Polar residues" evidence="1">
    <location>
        <begin position="41"/>
        <end position="50"/>
    </location>
</feature>
<keyword evidence="3" id="KW-1185">Reference proteome</keyword>
<feature type="region of interest" description="Disordered" evidence="1">
    <location>
        <begin position="1"/>
        <end position="26"/>
    </location>
</feature>
<dbReference type="AlphaFoldDB" id="A0A5P1EJC5"/>
<dbReference type="Proteomes" id="UP000243459">
    <property type="component" value="Chromosome 6"/>
</dbReference>
<sequence length="384" mass="42292">MKSRAPDSLNVPMSTEDDDDDFQNPSQAVAVAQNLILSSLRNPNFSQPLRPSNGAPPPRKRQKPSVSNGKENRRARRVSKSDSSRVSNVRGLEISKFSKENGLSDETLMQNSRVSHESKEVGDEKCQLLGPIGSGLGLTQSSPSSDICVSSTFELTGPAAIESKERDEVKEDILRSEELKTMENCENVQFDINTHSPLEVVSSLKEERGSSSSMSIESRLLESKAKLCSTDAGDAFSNAELRQKEKDPKSMEYFEGCQDKMCSKIGKASYYSMSVESRLLGSRVKCDSSDAVDSHRDLELGTQLNVLMDLCCEIGEGGSSVSDFSFERNGLYNDTFEMDKDGLVECPLCGANITYLSEEQRQVHTNDCLDKAMTTEVANSWLLK</sequence>
<feature type="region of interest" description="Disordered" evidence="1">
    <location>
        <begin position="41"/>
        <end position="87"/>
    </location>
</feature>
<protein>
    <submittedName>
        <fullName evidence="2">Uncharacterized protein</fullName>
    </submittedName>
</protein>
<gene>
    <name evidence="2" type="ORF">A4U43_C06F3800</name>
</gene>
<dbReference type="Gramene" id="ONK66065">
    <property type="protein sequence ID" value="ONK66065"/>
    <property type="gene ID" value="A4U43_C06F3800"/>
</dbReference>
<organism evidence="2 3">
    <name type="scientific">Asparagus officinalis</name>
    <name type="common">Garden asparagus</name>
    <dbReference type="NCBI Taxonomy" id="4686"/>
    <lineage>
        <taxon>Eukaryota</taxon>
        <taxon>Viridiplantae</taxon>
        <taxon>Streptophyta</taxon>
        <taxon>Embryophyta</taxon>
        <taxon>Tracheophyta</taxon>
        <taxon>Spermatophyta</taxon>
        <taxon>Magnoliopsida</taxon>
        <taxon>Liliopsida</taxon>
        <taxon>Asparagales</taxon>
        <taxon>Asparagaceae</taxon>
        <taxon>Asparagoideae</taxon>
        <taxon>Asparagus</taxon>
    </lineage>
</organism>
<evidence type="ECO:0000313" key="3">
    <source>
        <dbReference type="Proteomes" id="UP000243459"/>
    </source>
</evidence>
<accession>A0A5P1EJC5</accession>
<evidence type="ECO:0000256" key="1">
    <source>
        <dbReference type="SAM" id="MobiDB-lite"/>
    </source>
</evidence>